<gene>
    <name evidence="1" type="ORF">F2P81_000348</name>
</gene>
<dbReference type="AlphaFoldDB" id="A0A6A4TN24"/>
<dbReference type="EMBL" id="VEVO01000001">
    <property type="protein sequence ID" value="KAF0046715.1"/>
    <property type="molecule type" value="Genomic_DNA"/>
</dbReference>
<comment type="caution">
    <text evidence="1">The sequence shown here is derived from an EMBL/GenBank/DDBJ whole genome shotgun (WGS) entry which is preliminary data.</text>
</comment>
<accession>A0A6A4TN24</accession>
<organism evidence="1 2">
    <name type="scientific">Scophthalmus maximus</name>
    <name type="common">Turbot</name>
    <name type="synonym">Psetta maxima</name>
    <dbReference type="NCBI Taxonomy" id="52904"/>
    <lineage>
        <taxon>Eukaryota</taxon>
        <taxon>Metazoa</taxon>
        <taxon>Chordata</taxon>
        <taxon>Craniata</taxon>
        <taxon>Vertebrata</taxon>
        <taxon>Euteleostomi</taxon>
        <taxon>Actinopterygii</taxon>
        <taxon>Neopterygii</taxon>
        <taxon>Teleostei</taxon>
        <taxon>Neoteleostei</taxon>
        <taxon>Acanthomorphata</taxon>
        <taxon>Carangaria</taxon>
        <taxon>Pleuronectiformes</taxon>
        <taxon>Pleuronectoidei</taxon>
        <taxon>Scophthalmidae</taxon>
        <taxon>Scophthalmus</taxon>
    </lineage>
</organism>
<protein>
    <submittedName>
        <fullName evidence="1">Uncharacterized protein</fullName>
    </submittedName>
</protein>
<evidence type="ECO:0000313" key="2">
    <source>
        <dbReference type="Proteomes" id="UP000438429"/>
    </source>
</evidence>
<sequence length="124" mass="14067">MIKRDFPNRKGRDYAGHVIRERVEPSVPRTSISPRCTNLLRNGLKLAFPNPFSPTCRCAKVKRYCYPNSLGSLNLSPTICLGPIHFVVDTIRQIEIDQLLGFSPGNKLAMMKKHVHKCEVFADK</sequence>
<reference evidence="1 2" key="1">
    <citation type="submission" date="2019-06" db="EMBL/GenBank/DDBJ databases">
        <title>Draft genomes of female and male turbot (Scophthalmus maximus).</title>
        <authorList>
            <person name="Xu H."/>
            <person name="Xu X.-W."/>
            <person name="Shao C."/>
            <person name="Chen S."/>
        </authorList>
    </citation>
    <scope>NUCLEOTIDE SEQUENCE [LARGE SCALE GENOMIC DNA]</scope>
    <source>
        <strain evidence="1">Ysfricsl-2016a</strain>
        <tissue evidence="1">Blood</tissue>
    </source>
</reference>
<dbReference type="Proteomes" id="UP000438429">
    <property type="component" value="Unassembled WGS sequence"/>
</dbReference>
<name>A0A6A4TN24_SCOMX</name>
<proteinExistence type="predicted"/>
<evidence type="ECO:0000313" key="1">
    <source>
        <dbReference type="EMBL" id="KAF0046715.1"/>
    </source>
</evidence>